<protein>
    <submittedName>
        <fullName evidence="1">Uncharacterized protein</fullName>
    </submittedName>
</protein>
<sequence length="69" mass="7788">MSKKQSQLISRPFTAETIAQLLQGMNLPQHPGTQPRFVPTNVAQNIPEDIEIIDLDSQRDESVKPWVFG</sequence>
<accession>A0A517RFA2</accession>
<name>A0A517RFA2_9PLAN</name>
<dbReference type="EMBL" id="CP036269">
    <property type="protein sequence ID" value="QDT42557.1"/>
    <property type="molecule type" value="Genomic_DNA"/>
</dbReference>
<proteinExistence type="predicted"/>
<evidence type="ECO:0000313" key="1">
    <source>
        <dbReference type="EMBL" id="QDT42557.1"/>
    </source>
</evidence>
<dbReference type="AlphaFoldDB" id="A0A517RFA2"/>
<dbReference type="Proteomes" id="UP000317171">
    <property type="component" value="Chromosome"/>
</dbReference>
<evidence type="ECO:0000313" key="2">
    <source>
        <dbReference type="Proteomes" id="UP000317171"/>
    </source>
</evidence>
<dbReference type="KEGG" id="gaz:Pan241w_26420"/>
<keyword evidence="2" id="KW-1185">Reference proteome</keyword>
<dbReference type="RefSeq" id="WP_145215999.1">
    <property type="nucleotide sequence ID" value="NZ_CP036269.1"/>
</dbReference>
<organism evidence="1 2">
    <name type="scientific">Gimesia alba</name>
    <dbReference type="NCBI Taxonomy" id="2527973"/>
    <lineage>
        <taxon>Bacteria</taxon>
        <taxon>Pseudomonadati</taxon>
        <taxon>Planctomycetota</taxon>
        <taxon>Planctomycetia</taxon>
        <taxon>Planctomycetales</taxon>
        <taxon>Planctomycetaceae</taxon>
        <taxon>Gimesia</taxon>
    </lineage>
</organism>
<reference evidence="1 2" key="1">
    <citation type="submission" date="2019-02" db="EMBL/GenBank/DDBJ databases">
        <title>Deep-cultivation of Planctomycetes and their phenomic and genomic characterization uncovers novel biology.</title>
        <authorList>
            <person name="Wiegand S."/>
            <person name="Jogler M."/>
            <person name="Boedeker C."/>
            <person name="Pinto D."/>
            <person name="Vollmers J."/>
            <person name="Rivas-Marin E."/>
            <person name="Kohn T."/>
            <person name="Peeters S.H."/>
            <person name="Heuer A."/>
            <person name="Rast P."/>
            <person name="Oberbeckmann S."/>
            <person name="Bunk B."/>
            <person name="Jeske O."/>
            <person name="Meyerdierks A."/>
            <person name="Storesund J.E."/>
            <person name="Kallscheuer N."/>
            <person name="Luecker S."/>
            <person name="Lage O.M."/>
            <person name="Pohl T."/>
            <person name="Merkel B.J."/>
            <person name="Hornburger P."/>
            <person name="Mueller R.-W."/>
            <person name="Bruemmer F."/>
            <person name="Labrenz M."/>
            <person name="Spormann A.M."/>
            <person name="Op den Camp H."/>
            <person name="Overmann J."/>
            <person name="Amann R."/>
            <person name="Jetten M.S.M."/>
            <person name="Mascher T."/>
            <person name="Medema M.H."/>
            <person name="Devos D.P."/>
            <person name="Kaster A.-K."/>
            <person name="Ovreas L."/>
            <person name="Rohde M."/>
            <person name="Galperin M.Y."/>
            <person name="Jogler C."/>
        </authorList>
    </citation>
    <scope>NUCLEOTIDE SEQUENCE [LARGE SCALE GENOMIC DNA]</scope>
    <source>
        <strain evidence="1 2">Pan241w</strain>
    </source>
</reference>
<gene>
    <name evidence="1" type="ORF">Pan241w_26420</name>
</gene>